<dbReference type="AlphaFoldDB" id="A0A1M7IZV2"/>
<name>A0A1M7IZV2_9PSED</name>
<dbReference type="NCBIfam" id="TIGR01537">
    <property type="entry name" value="portal_HK97"/>
    <property type="match status" value="1"/>
</dbReference>
<accession>A0A1M7IZV2</accession>
<dbReference type="RefSeq" id="WP_073161718.1">
    <property type="nucleotide sequence ID" value="NZ_FRDA01000001.1"/>
</dbReference>
<evidence type="ECO:0000313" key="1">
    <source>
        <dbReference type="EMBL" id="SHM46276.1"/>
    </source>
</evidence>
<dbReference type="EMBL" id="FRDA01000001">
    <property type="protein sequence ID" value="SHM46276.1"/>
    <property type="molecule type" value="Genomic_DNA"/>
</dbReference>
<dbReference type="InterPro" id="IPR006944">
    <property type="entry name" value="Phage/GTA_portal"/>
</dbReference>
<proteinExistence type="predicted"/>
<sequence length="476" mass="52293">MASKKKPGRIRSALQSWLGVPVGLTSEAFWQEWFGTSTSGKNVTVDGAIRLSTVWACVRLLSESVSTLPLKLYRRMPDGSRESARDHPLYRVLCRTPNAEMTPQRFMLMVVASICLRGNAFIEKKFIGSRIVALDPLKPQCMTVKRMDNGRLKYTYNENGIERDIPEKNLMHIRGFGLDGVCGMLPVTTGRDVIGAAMSAEEAAAKVFANGLQASGFLTVEGGAAQGAGTLTPKQREQLRTSLAAFSNSKNAGKTMVLEAGLKYQSVTMNPEAAQMLETRAFNVEEICRWFRVPPFMVGHMDKQSSWAASVEAQNLHFLTNSLRPLLVNIEQEITRCLIGDADADEFFAEFSVEGLLRADSSGRGAWYNTALMNGWMSRNEVRRLENLPPIPGGDIFTVQSAMVALESLEQGSDISAKFNRFMSKALTAHKDGNKEATRELLQDICTALDGGDPDAPTMAHALISISRLSITEPTE</sequence>
<protein>
    <submittedName>
        <fullName evidence="1">Phage portal protein, HK97 family</fullName>
    </submittedName>
</protein>
<dbReference type="STRING" id="1190415.SAMN05216593_10128"/>
<dbReference type="InterPro" id="IPR006427">
    <property type="entry name" value="Portal_HK97"/>
</dbReference>
<dbReference type="Proteomes" id="UP000183983">
    <property type="component" value="Unassembled WGS sequence"/>
</dbReference>
<organism evidence="1 2">
    <name type="scientific">Pseudomonas asturiensis</name>
    <dbReference type="NCBI Taxonomy" id="1190415"/>
    <lineage>
        <taxon>Bacteria</taxon>
        <taxon>Pseudomonadati</taxon>
        <taxon>Pseudomonadota</taxon>
        <taxon>Gammaproteobacteria</taxon>
        <taxon>Pseudomonadales</taxon>
        <taxon>Pseudomonadaceae</taxon>
        <taxon>Pseudomonas</taxon>
    </lineage>
</organism>
<dbReference type="OrthoDB" id="9765386at2"/>
<dbReference type="Pfam" id="PF04860">
    <property type="entry name" value="Phage_portal"/>
    <property type="match status" value="1"/>
</dbReference>
<gene>
    <name evidence="1" type="ORF">SAMN05216593_10128</name>
</gene>
<evidence type="ECO:0000313" key="2">
    <source>
        <dbReference type="Proteomes" id="UP000183983"/>
    </source>
</evidence>
<reference evidence="1 2" key="1">
    <citation type="submission" date="2016-11" db="EMBL/GenBank/DDBJ databases">
        <authorList>
            <person name="Jaros S."/>
            <person name="Januszkiewicz K."/>
            <person name="Wedrychowicz H."/>
        </authorList>
    </citation>
    <scope>NUCLEOTIDE SEQUENCE [LARGE SCALE GENOMIC DNA]</scope>
    <source>
        <strain evidence="1 2">LMG 26898</strain>
    </source>
</reference>